<dbReference type="InterPro" id="IPR039563">
    <property type="entry name" value="Peptidase_C39_single_dom"/>
</dbReference>
<reference evidence="1 2" key="1">
    <citation type="submission" date="2020-04" db="EMBL/GenBank/DDBJ databases">
        <title>Molecular characterization of pseudomonads from Agaricus bisporus reveal novel blotch 2 pathogens in Western Europe.</title>
        <authorList>
            <person name="Taparia T."/>
            <person name="Krijger M."/>
            <person name="Haynes E."/>
            <person name="Elpinstone J.G."/>
            <person name="Noble R."/>
            <person name="Van Der Wolf J."/>
        </authorList>
    </citation>
    <scope>NUCLEOTIDE SEQUENCE [LARGE SCALE GENOMIC DNA]</scope>
    <source>
        <strain evidence="1 2">IPO3738</strain>
    </source>
</reference>
<dbReference type="RefSeq" id="WP_017124661.1">
    <property type="nucleotide sequence ID" value="NZ_JACAPC010000012.1"/>
</dbReference>
<dbReference type="Proteomes" id="UP000517547">
    <property type="component" value="Unassembled WGS sequence"/>
</dbReference>
<accession>A0A7Y7XV67</accession>
<gene>
    <name evidence="1" type="ORF">HX845_02840</name>
</gene>
<dbReference type="EMBL" id="JACAQE010000001">
    <property type="protein sequence ID" value="NWC12571.1"/>
    <property type="molecule type" value="Genomic_DNA"/>
</dbReference>
<comment type="caution">
    <text evidence="1">The sequence shown here is derived from an EMBL/GenBank/DDBJ whole genome shotgun (WGS) entry which is preliminary data.</text>
</comment>
<evidence type="ECO:0000313" key="2">
    <source>
        <dbReference type="Proteomes" id="UP000517547"/>
    </source>
</evidence>
<evidence type="ECO:0000313" key="1">
    <source>
        <dbReference type="EMBL" id="NWC12571.1"/>
    </source>
</evidence>
<sequence length="247" mass="26967">MIKARAGADLAWHLIKRVKMFEGSTHLRCLSSRRLLMVGALLLALGGCAGSVQPEIQRLPERVELNGVPFFRGEVYQSGPGALASMLSQQGVTVTPGLLDKPLKLPGAEADLQRNMQVLAREYGMVVYPLDAELPAVLTQVAAGYPVMVRFNEGRVFSEPRYAVVAGYNRTKQTVLLRAGMNRRLLMDFDKFTSAWKSAGGWAVLIQAPTQLPAQVDRQRWLKAADDLSRAGQEQAAAKATRAIAGH</sequence>
<dbReference type="CDD" id="cd02549">
    <property type="entry name" value="Peptidase_C39A"/>
    <property type="match status" value="1"/>
</dbReference>
<name>A0A7Y7XV67_9PSED</name>
<organism evidence="1 2">
    <name type="scientific">Pseudomonas gingeri</name>
    <dbReference type="NCBI Taxonomy" id="117681"/>
    <lineage>
        <taxon>Bacteria</taxon>
        <taxon>Pseudomonadati</taxon>
        <taxon>Pseudomonadota</taxon>
        <taxon>Gammaproteobacteria</taxon>
        <taxon>Pseudomonadales</taxon>
        <taxon>Pseudomonadaceae</taxon>
        <taxon>Pseudomonas</taxon>
    </lineage>
</organism>
<dbReference type="Gene3D" id="3.90.70.10">
    <property type="entry name" value="Cysteine proteinases"/>
    <property type="match status" value="1"/>
</dbReference>
<protein>
    <submittedName>
        <fullName evidence="1">Peptidase C39 family protein</fullName>
    </submittedName>
</protein>
<dbReference type="AlphaFoldDB" id="A0A7Y7XV67"/>
<proteinExistence type="predicted"/>